<dbReference type="STRING" id="84029.CROST_08610"/>
<organism evidence="1 2">
    <name type="scientific">Clostridium felsineum</name>
    <dbReference type="NCBI Taxonomy" id="36839"/>
    <lineage>
        <taxon>Bacteria</taxon>
        <taxon>Bacillati</taxon>
        <taxon>Bacillota</taxon>
        <taxon>Clostridia</taxon>
        <taxon>Eubacteriales</taxon>
        <taxon>Clostridiaceae</taxon>
        <taxon>Clostridium</taxon>
    </lineage>
</organism>
<evidence type="ECO:0000313" key="2">
    <source>
        <dbReference type="Proteomes" id="UP000190951"/>
    </source>
</evidence>
<dbReference type="InterPro" id="IPR025736">
    <property type="entry name" value="PucR_C-HTH_dom"/>
</dbReference>
<dbReference type="Gene3D" id="1.10.10.2840">
    <property type="entry name" value="PucR C-terminal helix-turn-helix domain"/>
    <property type="match status" value="1"/>
</dbReference>
<gene>
    <name evidence="1" type="ORF">CROST_041210</name>
</gene>
<name>A0A1S8LQE4_9CLOT</name>
<dbReference type="Proteomes" id="UP000190951">
    <property type="component" value="Chromosome"/>
</dbReference>
<dbReference type="Pfam" id="PF13556">
    <property type="entry name" value="HTH_30"/>
    <property type="match status" value="1"/>
</dbReference>
<dbReference type="AlphaFoldDB" id="A0A1S8LQE4"/>
<dbReference type="KEGG" id="crw:CROST_041210"/>
<dbReference type="InterPro" id="IPR042070">
    <property type="entry name" value="PucR_C-HTH_sf"/>
</dbReference>
<dbReference type="InterPro" id="IPR051448">
    <property type="entry name" value="CdaR-like_regulators"/>
</dbReference>
<dbReference type="RefSeq" id="WP_077835712.1">
    <property type="nucleotide sequence ID" value="NZ_CP096983.1"/>
</dbReference>
<proteinExistence type="predicted"/>
<keyword evidence="2" id="KW-1185">Reference proteome</keyword>
<dbReference type="SUPFAM" id="SSF46689">
    <property type="entry name" value="Homeodomain-like"/>
    <property type="match status" value="1"/>
</dbReference>
<sequence>MKELKAFLRELEDRSGIEFKIATENGELIYKSDSYRQNTNTTYHSFVLSNNKFVLSINKEFQSCIKLLLYSIENKYNEISLLRYKDIEKLIEGKNSEVKKAKIEMIKKDSVLFLIRLNSNVYDALNVINQMYTSSDIIKMVYKSDIIVLGEFEDVHEHAVSIREAIISNLFCSCIVSFSEISRENFDLESAYKRARECLVLCENFSIKEEVIDYNKLFLEKITYYMNKELKEEILNRVKNKFDELDMEMLNTIDKFVENGLNISNTAKKLYIHRNTLIYRLDKLKKETGFDIKDFKEAAVFFIAFLIWKENK</sequence>
<protein>
    <submittedName>
        <fullName evidence="1">Uncharacterized protein</fullName>
    </submittedName>
</protein>
<dbReference type="PANTHER" id="PTHR33744">
    <property type="entry name" value="CARBOHYDRATE DIACID REGULATOR"/>
    <property type="match status" value="1"/>
</dbReference>
<accession>A0A1S8LQE4</accession>
<dbReference type="PANTHER" id="PTHR33744:SF15">
    <property type="entry name" value="CARBOHYDRATE DIACID REGULATOR"/>
    <property type="match status" value="1"/>
</dbReference>
<dbReference type="EMBL" id="CP096983">
    <property type="protein sequence ID" value="URZ13355.1"/>
    <property type="molecule type" value="Genomic_DNA"/>
</dbReference>
<reference evidence="1 2" key="1">
    <citation type="submission" date="2022-04" db="EMBL/GenBank/DDBJ databases">
        <title>Genome sequence of C. roseum typestrain.</title>
        <authorList>
            <person name="Poehlein A."/>
            <person name="Schoch T."/>
            <person name="Duerre P."/>
            <person name="Daniel R."/>
        </authorList>
    </citation>
    <scope>NUCLEOTIDE SEQUENCE [LARGE SCALE GENOMIC DNA]</scope>
    <source>
        <strain evidence="1 2">DSM 7320</strain>
    </source>
</reference>
<evidence type="ECO:0000313" key="1">
    <source>
        <dbReference type="EMBL" id="URZ13355.1"/>
    </source>
</evidence>
<dbReference type="InterPro" id="IPR009057">
    <property type="entry name" value="Homeodomain-like_sf"/>
</dbReference>